<proteinExistence type="inferred from homology"/>
<organism evidence="3 4">
    <name type="scientific">Halanaerobium salsuginis</name>
    <dbReference type="NCBI Taxonomy" id="29563"/>
    <lineage>
        <taxon>Bacteria</taxon>
        <taxon>Bacillati</taxon>
        <taxon>Bacillota</taxon>
        <taxon>Clostridia</taxon>
        <taxon>Halanaerobiales</taxon>
        <taxon>Halanaerobiaceae</taxon>
        <taxon>Halanaerobium</taxon>
    </lineage>
</organism>
<dbReference type="Pfam" id="PF19583">
    <property type="entry name" value="ODP"/>
    <property type="match status" value="1"/>
</dbReference>
<dbReference type="PIRSF" id="PIRSF005243">
    <property type="entry name" value="ROO"/>
    <property type="match status" value="1"/>
</dbReference>
<keyword evidence="4" id="KW-1185">Reference proteome</keyword>
<dbReference type="GO" id="GO:0010181">
    <property type="term" value="F:FMN binding"/>
    <property type="evidence" value="ECO:0007669"/>
    <property type="project" value="InterPro"/>
</dbReference>
<dbReference type="SUPFAM" id="SSF56281">
    <property type="entry name" value="Metallo-hydrolase/oxidoreductase"/>
    <property type="match status" value="1"/>
</dbReference>
<dbReference type="InterPro" id="IPR045761">
    <property type="entry name" value="ODP_dom"/>
</dbReference>
<dbReference type="SMART" id="SM00849">
    <property type="entry name" value="Lactamase_B"/>
    <property type="match status" value="1"/>
</dbReference>
<comment type="similarity">
    <text evidence="1">In the N-terminal section; belongs to the zinc metallo-hydrolase group 3 family.</text>
</comment>
<dbReference type="STRING" id="29563.SAMN02983006_00815"/>
<sequence length="390" mass="43680">MYRKINEAIYSVGIIDWHRKLFDELIPLPDGTSYNSYFIQGEDKNAIIDTVEPDFVDDFLANLADLGIEKIDYIISNHAEQDHSGSIPDLLAEFPEAKILCSEKAKPMLLDLLTIEPADLTVVADGDTVSLGGKTLEFIYTPWVHWPETMSTYLQEEKILFPCDFFGSHLATSNLFVEDKAQVFEAAKRYYAEIMMPFRMIIKKNLAKLADYQIEMIAPSHGPIYDQPEMIIDLYQSWTSDQVKAEVVIPYVSMHGSTDDLIKYLISSLIEADIKVKPFNLAEVDLGDLAIALVDAATVIFGSPTVLTGPHPSAVYAAYLANVLKPKTRFAGIIGSYGWAGRMTDKLLDLMPNLKVDLYEPIIAKGHGQAEDYQQIDVLVEQIKSDLDNL</sequence>
<dbReference type="RefSeq" id="WP_089860071.1">
    <property type="nucleotide sequence ID" value="NZ_FOTI01000007.1"/>
</dbReference>
<dbReference type="PANTHER" id="PTHR43717">
    <property type="entry name" value="ANAEROBIC NITRIC OXIDE REDUCTASE FLAVORUBREDOXIN"/>
    <property type="match status" value="1"/>
</dbReference>
<dbReference type="PANTHER" id="PTHR43717:SF1">
    <property type="entry name" value="ANAEROBIC NITRIC OXIDE REDUCTASE FLAVORUBREDOXIN"/>
    <property type="match status" value="1"/>
</dbReference>
<dbReference type="Gene3D" id="3.60.15.10">
    <property type="entry name" value="Ribonuclease Z/Hydroxyacylglutathione hydrolase-like"/>
    <property type="match status" value="1"/>
</dbReference>
<dbReference type="GO" id="GO:0046872">
    <property type="term" value="F:metal ion binding"/>
    <property type="evidence" value="ECO:0007669"/>
    <property type="project" value="InterPro"/>
</dbReference>
<dbReference type="InterPro" id="IPR036866">
    <property type="entry name" value="RibonucZ/Hydroxyglut_hydro"/>
</dbReference>
<dbReference type="EMBL" id="FOTI01000007">
    <property type="protein sequence ID" value="SFL31348.1"/>
    <property type="molecule type" value="Genomic_DNA"/>
</dbReference>
<dbReference type="GO" id="GO:0016651">
    <property type="term" value="F:oxidoreductase activity, acting on NAD(P)H"/>
    <property type="evidence" value="ECO:0007669"/>
    <property type="project" value="UniProtKB-ARBA"/>
</dbReference>
<dbReference type="PROSITE" id="PS50902">
    <property type="entry name" value="FLAVODOXIN_LIKE"/>
    <property type="match status" value="1"/>
</dbReference>
<feature type="domain" description="Flavodoxin-like" evidence="2">
    <location>
        <begin position="247"/>
        <end position="390"/>
    </location>
</feature>
<evidence type="ECO:0000259" key="2">
    <source>
        <dbReference type="PROSITE" id="PS50902"/>
    </source>
</evidence>
<dbReference type="CDD" id="cd07709">
    <property type="entry name" value="flavodiiron_proteins_MBL-fold"/>
    <property type="match status" value="1"/>
</dbReference>
<dbReference type="InterPro" id="IPR016440">
    <property type="entry name" value="Rubredoxin-O_OxRdtase"/>
</dbReference>
<protein>
    <submittedName>
        <fullName evidence="3">Flavorubredoxin</fullName>
    </submittedName>
</protein>
<evidence type="ECO:0000256" key="1">
    <source>
        <dbReference type="ARBA" id="ARBA00007121"/>
    </source>
</evidence>
<gene>
    <name evidence="3" type="ORF">SAMN02983006_00815</name>
</gene>
<reference evidence="3 4" key="1">
    <citation type="submission" date="2016-10" db="EMBL/GenBank/DDBJ databases">
        <authorList>
            <person name="de Groot N.N."/>
        </authorList>
    </citation>
    <scope>NUCLEOTIDE SEQUENCE [LARGE SCALE GENOMIC DNA]</scope>
    <source>
        <strain evidence="3 4">ATCC 51327</strain>
    </source>
</reference>
<name>A0A1I4GMT0_9FIRM</name>
<evidence type="ECO:0000313" key="4">
    <source>
        <dbReference type="Proteomes" id="UP000199006"/>
    </source>
</evidence>
<dbReference type="Gene3D" id="3.40.50.360">
    <property type="match status" value="1"/>
</dbReference>
<dbReference type="OrthoDB" id="9807946at2"/>
<dbReference type="InterPro" id="IPR029039">
    <property type="entry name" value="Flavoprotein-like_sf"/>
</dbReference>
<dbReference type="InterPro" id="IPR008254">
    <property type="entry name" value="Flavodoxin/NO_synth"/>
</dbReference>
<dbReference type="GO" id="GO:0009055">
    <property type="term" value="F:electron transfer activity"/>
    <property type="evidence" value="ECO:0007669"/>
    <property type="project" value="InterPro"/>
</dbReference>
<dbReference type="InterPro" id="IPR001279">
    <property type="entry name" value="Metallo-B-lactamas"/>
</dbReference>
<evidence type="ECO:0000313" key="3">
    <source>
        <dbReference type="EMBL" id="SFL31348.1"/>
    </source>
</evidence>
<dbReference type="SUPFAM" id="SSF52218">
    <property type="entry name" value="Flavoproteins"/>
    <property type="match status" value="1"/>
</dbReference>
<dbReference type="Proteomes" id="UP000199006">
    <property type="component" value="Unassembled WGS sequence"/>
</dbReference>
<dbReference type="AlphaFoldDB" id="A0A1I4GMT0"/>
<accession>A0A1I4GMT0</accession>